<name>A0A9N8L0S9_CHRIL</name>
<organism evidence="2 3">
    <name type="scientific">Chrysodeixis includens</name>
    <name type="common">Soybean looper</name>
    <name type="synonym">Pseudoplusia includens</name>
    <dbReference type="NCBI Taxonomy" id="689277"/>
    <lineage>
        <taxon>Eukaryota</taxon>
        <taxon>Metazoa</taxon>
        <taxon>Ecdysozoa</taxon>
        <taxon>Arthropoda</taxon>
        <taxon>Hexapoda</taxon>
        <taxon>Insecta</taxon>
        <taxon>Pterygota</taxon>
        <taxon>Neoptera</taxon>
        <taxon>Endopterygota</taxon>
        <taxon>Lepidoptera</taxon>
        <taxon>Glossata</taxon>
        <taxon>Ditrysia</taxon>
        <taxon>Noctuoidea</taxon>
        <taxon>Noctuidae</taxon>
        <taxon>Plusiinae</taxon>
        <taxon>Chrysodeixis</taxon>
    </lineage>
</organism>
<feature type="region of interest" description="Disordered" evidence="1">
    <location>
        <begin position="1591"/>
        <end position="1611"/>
    </location>
</feature>
<evidence type="ECO:0000313" key="2">
    <source>
        <dbReference type="EMBL" id="CAD0206533.1"/>
    </source>
</evidence>
<proteinExistence type="predicted"/>
<dbReference type="OrthoDB" id="6693298at2759"/>
<accession>A0A9N8L0S9</accession>
<dbReference type="Gene3D" id="3.40.50.300">
    <property type="entry name" value="P-loop containing nucleotide triphosphate hydrolases"/>
    <property type="match status" value="1"/>
</dbReference>
<reference evidence="2" key="1">
    <citation type="submission" date="2021-12" db="EMBL/GenBank/DDBJ databases">
        <authorList>
            <person name="King R."/>
        </authorList>
    </citation>
    <scope>NUCLEOTIDE SEQUENCE</scope>
</reference>
<sequence length="1668" mass="190437">MSPKYKKRVGTSGIRGQLYESKLISLIYFRVKHGASVRDFLLATNMDEVGAFDDICLRVKLKGVEKPLVVFVQAKHRENDNSVLTLSKQDLTQYFYSYLNIRRAFSPLTKGVLFEGTYDAMECLFVMYTTAKDADNSKPYESPVAKHLNDLIATGKSGVRPRYTQKDVEFLSHIVIQDQVATLAGQLAKCLCEHDCRLSMNNELMLCYHVLLAQTVLDVGRIQRRGEDSEHRLAHFRPDFFTASDEFLKLFRDTLVLQLLRNQTLDELQEHALLWSLFSEPSEQVLSELIECVLTYRQGKLHFLREMDDALKQQLFHVNVSPATVEQATNMAAQRILTRKTIKVPVTFGNNDLTIRGQLDVDIEHVLNELTSKIVGLLRDSDPDNVVLDESLGSEFLQLNRGIASAVGNILVRGDNVNSMKFTDEPEALGDLAKRLYDKVRQEIPDINAYRLVVRTKRLPLLSFDMGEDGVNMEVVQRDVTALAVTMAKFLNEEVSLTSLMDDELVLRYHVVLEQKVIDVSDIQQQHEDGEHRIASFRQELFDTDEELLQLFRRTLYIETLKRRKYKDSETSRLLSEFYEDTSDIASLSKLIGNVVTYDNGKLQFVHETSEDFKEQLSRVDVTQLSVDEAIELAAGEILTQMQFQVPAAFGNKDLMIKGKKGLKIERRLNHLNMKISELSVVKIVTVDDSLDDELLRQGLAGAVGNILVLDKETNLLKFVEDDKSLGPVSRMLFQSLLSRLPDMSKYRFDMKAKCIPKLLHTFQDEDNCHFEKTEMSALAQLIADYIYEETDGVMSINDDRLSQYHVILAEQALDVSDIQRDHVGAHRIASFRKEFFDTNDQLMKLFRDKLYLETLKRRKLDESELEIAITTFCQFPTDVTFLSNLIGNVITFQQGKLQLVQDIPEDLKKQLNKVSVTHLQVNQAIELAAREMLTSIHFKVPTAFGNKDLTVTGKSCDATEVLTQLSLRVCELVNSPDVLKLATIDESLGDGLLKPSGGIGGLVGNLLVHDEHTKLLKFTDNSETLEELSKRLFKKLESNMRDLRQYRFAVKAPRFPKLTFDSSDNDRRMAEDFLNRLLYFTSQADETRVGDILKGDIEDNICRKVNNFRVTSDALFLKYHDEIQTWWMAAEGDYLTKKSKKYEIAIEKIVSKPLMTVLSMMHQTKIGNNVEFTFSARVFDALTLASGTVVVTDSAELTVAKLIQRYQRQEHAVLDLEYALNLQANEYNTLCEELRDTDRHKMLIVVCKRKPSDRNWASRLRNVAEAVSDKFTVVATNRGLLEFVQEQFRNMRHVVHDEVANLADLTAASQQSVLKHATAEFQGQEVRLELMLDEESKRYVKGDVLKKVINNELITVSKLIGSLNYEKIKQVYIDRQIGRPNRTPTSLMSLCDVSDDVAVLIARPGMGKSTLLSHLSHRSKILNPNLWIVRVNLLDHSEQFNNWKDHKTDIDVLESLRFLCDVVLSDTARGERTGVELEERGGFVYLRHCAGDDSTAFEIEMFLHYYNTKNMMFLFDGFDEICPHYTREVLTFIKVIKSDFSLRLDPMTKIKGRLIKVIKGPIMWITSGPQENVKKILETQFGPSYELQMFPRPDQDRSTSPDLVTERDRRLEHRTPSLRLSVSKKQGVGSFHTYISIVSGSSLPTNGIGLRHLTILPPLDGDRQRCD</sequence>
<gene>
    <name evidence="2" type="ORF">CINC_LOCUS8825</name>
</gene>
<dbReference type="EMBL" id="LR824031">
    <property type="protein sequence ID" value="CAD0206533.1"/>
    <property type="molecule type" value="Genomic_DNA"/>
</dbReference>
<evidence type="ECO:0000313" key="3">
    <source>
        <dbReference type="Proteomes" id="UP001154114"/>
    </source>
</evidence>
<feature type="compositionally biased region" description="Basic and acidic residues" evidence="1">
    <location>
        <begin position="1594"/>
        <end position="1611"/>
    </location>
</feature>
<dbReference type="Proteomes" id="UP001154114">
    <property type="component" value="Chromosome 28"/>
</dbReference>
<evidence type="ECO:0008006" key="4">
    <source>
        <dbReference type="Google" id="ProtNLM"/>
    </source>
</evidence>
<evidence type="ECO:0000256" key="1">
    <source>
        <dbReference type="SAM" id="MobiDB-lite"/>
    </source>
</evidence>
<keyword evidence="3" id="KW-1185">Reference proteome</keyword>
<protein>
    <recommendedName>
        <fullName evidence="4">NACHT domain-containing protein</fullName>
    </recommendedName>
</protein>
<dbReference type="InterPro" id="IPR027417">
    <property type="entry name" value="P-loop_NTPase"/>
</dbReference>